<dbReference type="PANTHER" id="PTHR24148:SF64">
    <property type="entry name" value="HETEROKARYON INCOMPATIBILITY DOMAIN-CONTAINING PROTEIN"/>
    <property type="match status" value="1"/>
</dbReference>
<dbReference type="Proteomes" id="UP001174936">
    <property type="component" value="Unassembled WGS sequence"/>
</dbReference>
<dbReference type="InterPro" id="IPR052895">
    <property type="entry name" value="HetReg/Transcr_Mod"/>
</dbReference>
<dbReference type="Pfam" id="PF06985">
    <property type="entry name" value="HET"/>
    <property type="match status" value="1"/>
</dbReference>
<proteinExistence type="predicted"/>
<dbReference type="InterPro" id="IPR010730">
    <property type="entry name" value="HET"/>
</dbReference>
<evidence type="ECO:0000313" key="3">
    <source>
        <dbReference type="Proteomes" id="UP001174936"/>
    </source>
</evidence>
<dbReference type="AlphaFoldDB" id="A0AA39YAD8"/>
<evidence type="ECO:0000259" key="1">
    <source>
        <dbReference type="Pfam" id="PF06985"/>
    </source>
</evidence>
<comment type="caution">
    <text evidence="2">The sequence shown here is derived from an EMBL/GenBank/DDBJ whole genome shotgun (WGS) entry which is preliminary data.</text>
</comment>
<sequence length="581" mass="63916">MGSATSYEYSPLPDPGTHIRLLSLDPAPTKDSPLHGSLSDAPLGAFSSRYEALSYVWGAPSPGPQLELFIGDKSLSITPNLSTALRYLRHPTQHRLLWVDAICINQHSNEEKTLQVRRMRDIYAYADHVVIFLGEGSGPDFEDAMDFLNLPESEMQSHPRKPLRGLAHMLALPWWSRMWVVQEVSVPAKHPTVMWGMRTAPWGAVRESIMRIAAGHLSQEDDTWGVKPEERFMKNPSDMTQFALLRTREGGPGEDSELGWLLGATKLREATDPRDKVFALVGVAADTSGRPGLEVDYSLGVSEVYQLATVYLITRHREPEKKMDFLLSALTRAPRFLEKPTWCIDFLSPAWGRAPIENNWVYLQAMGNASQGCCEGNPPDPVHDLAAGTLTVRGTVVGVIQDTYAISLDYANFRRRARETDCPEEEWKTAYFNAVAAVGTAVDDFTQPAIAAMMSRGIPVTSICEAVGSGLMWRVAASGTPPGVLCHLAGRRRGASAAMEDQVYGMLETYAQSVSGWRRWLAEDLGWAKYSPEGGFPRQMAADLLQHVVACASGITLFTTKTGFFGATGEGAMLMGACQQF</sequence>
<evidence type="ECO:0000313" key="2">
    <source>
        <dbReference type="EMBL" id="KAK0648992.1"/>
    </source>
</evidence>
<protein>
    <submittedName>
        <fullName evidence="2">Heterokaryon incompatibility protein-domain-containing protein</fullName>
    </submittedName>
</protein>
<organism evidence="2 3">
    <name type="scientific">Cercophora newfieldiana</name>
    <dbReference type="NCBI Taxonomy" id="92897"/>
    <lineage>
        <taxon>Eukaryota</taxon>
        <taxon>Fungi</taxon>
        <taxon>Dikarya</taxon>
        <taxon>Ascomycota</taxon>
        <taxon>Pezizomycotina</taxon>
        <taxon>Sordariomycetes</taxon>
        <taxon>Sordariomycetidae</taxon>
        <taxon>Sordariales</taxon>
        <taxon>Lasiosphaeriaceae</taxon>
        <taxon>Cercophora</taxon>
    </lineage>
</organism>
<dbReference type="PANTHER" id="PTHR24148">
    <property type="entry name" value="ANKYRIN REPEAT DOMAIN-CONTAINING PROTEIN 39 HOMOLOG-RELATED"/>
    <property type="match status" value="1"/>
</dbReference>
<keyword evidence="3" id="KW-1185">Reference proteome</keyword>
<dbReference type="EMBL" id="JAULSV010000003">
    <property type="protein sequence ID" value="KAK0648992.1"/>
    <property type="molecule type" value="Genomic_DNA"/>
</dbReference>
<reference evidence="2" key="1">
    <citation type="submission" date="2023-06" db="EMBL/GenBank/DDBJ databases">
        <title>Genome-scale phylogeny and comparative genomics of the fungal order Sordariales.</title>
        <authorList>
            <consortium name="Lawrence Berkeley National Laboratory"/>
            <person name="Hensen N."/>
            <person name="Bonometti L."/>
            <person name="Westerberg I."/>
            <person name="Brannstrom I.O."/>
            <person name="Guillou S."/>
            <person name="Cros-Aarteil S."/>
            <person name="Calhoun S."/>
            <person name="Haridas S."/>
            <person name="Kuo A."/>
            <person name="Mondo S."/>
            <person name="Pangilinan J."/>
            <person name="Riley R."/>
            <person name="Labutti K."/>
            <person name="Andreopoulos B."/>
            <person name="Lipzen A."/>
            <person name="Chen C."/>
            <person name="Yanf M."/>
            <person name="Daum C."/>
            <person name="Ng V."/>
            <person name="Clum A."/>
            <person name="Steindorff A."/>
            <person name="Ohm R."/>
            <person name="Martin F."/>
            <person name="Silar P."/>
            <person name="Natvig D."/>
            <person name="Lalanne C."/>
            <person name="Gautier V."/>
            <person name="Ament-Velasquez S.L."/>
            <person name="Kruys A."/>
            <person name="Hutchinson M.I."/>
            <person name="Powell A.J."/>
            <person name="Barry K."/>
            <person name="Miller A.N."/>
            <person name="Grigoriev I.V."/>
            <person name="Debuchy R."/>
            <person name="Gladieux P."/>
            <person name="Thoren M.H."/>
            <person name="Johannesson H."/>
        </authorList>
    </citation>
    <scope>NUCLEOTIDE SEQUENCE</scope>
    <source>
        <strain evidence="2">SMH2532-1</strain>
    </source>
</reference>
<gene>
    <name evidence="2" type="ORF">B0T16DRAFT_389141</name>
</gene>
<accession>A0AA39YAD8</accession>
<name>A0AA39YAD8_9PEZI</name>
<feature type="domain" description="Heterokaryon incompatibility" evidence="1">
    <location>
        <begin position="50"/>
        <end position="183"/>
    </location>
</feature>